<keyword evidence="3" id="KW-1185">Reference proteome</keyword>
<proteinExistence type="predicted"/>
<dbReference type="OrthoDB" id="2575262at2759"/>
<reference evidence="2 3" key="1">
    <citation type="submission" date="2016-07" db="EMBL/GenBank/DDBJ databases">
        <title>Pervasive Adenine N6-methylation of Active Genes in Fungi.</title>
        <authorList>
            <consortium name="DOE Joint Genome Institute"/>
            <person name="Mondo S.J."/>
            <person name="Dannebaum R.O."/>
            <person name="Kuo R.C."/>
            <person name="Labutti K."/>
            <person name="Haridas S."/>
            <person name="Kuo A."/>
            <person name="Salamov A."/>
            <person name="Ahrendt S.R."/>
            <person name="Lipzen A."/>
            <person name="Sullivan W."/>
            <person name="Andreopoulos W.B."/>
            <person name="Clum A."/>
            <person name="Lindquist E."/>
            <person name="Daum C."/>
            <person name="Ramamoorthy G.K."/>
            <person name="Gryganskyi A."/>
            <person name="Culley D."/>
            <person name="Magnuson J.K."/>
            <person name="James T.Y."/>
            <person name="O'Malley M.A."/>
            <person name="Stajich J.E."/>
            <person name="Spatafora J.W."/>
            <person name="Visel A."/>
            <person name="Grigoriev I.V."/>
        </authorList>
    </citation>
    <scope>NUCLEOTIDE SEQUENCE [LARGE SCALE GENOMIC DNA]</scope>
    <source>
        <strain evidence="2 3">68-887.2</strain>
    </source>
</reference>
<evidence type="ECO:0000313" key="3">
    <source>
        <dbReference type="Proteomes" id="UP000193986"/>
    </source>
</evidence>
<protein>
    <submittedName>
        <fullName evidence="2">Uncharacterized protein</fullName>
    </submittedName>
</protein>
<dbReference type="Proteomes" id="UP000193986">
    <property type="component" value="Unassembled WGS sequence"/>
</dbReference>
<feature type="region of interest" description="Disordered" evidence="1">
    <location>
        <begin position="1"/>
        <end position="23"/>
    </location>
</feature>
<feature type="compositionally biased region" description="Pro residues" evidence="1">
    <location>
        <begin position="222"/>
        <end position="236"/>
    </location>
</feature>
<sequence>MPAPSSARHSTPPQTPPREQLSPSTQALISLSQDITALISLSVEAGASLVNDWFRSTLGLIGLGEVVQYSPGTNDSTKPKGRGESVRGLAIVVVGASEATGQSLTLHLAKCGYIVFPLLPLPSPDSPPTSAAFSHLLLTWSGIQKRLRIRNPRHPGAVVPIITDPESSGFITPSKAKGRFQHAGETVRIYCRDNGLELVAVVCASQGPRKSEDGGDEEIEPPSTPPTQLPISPSPSPTSRGLVPLPAPRHVSLGGIAKADETTLLNLYRTNILDPLSITHELSDLLAATSTTGRGSGRVVLVNGGSNTVLSTVTDDDESGVMQIVGAARGEMTKLLRKELARAGIDVCEVVVGMSKAHISHTRKFLTGPGPMTPRIAGPGYHLRSGSDESNDSNHSQTTAVKAVLLRASEGEGFSDSTESEKSRQAILASRLHLLSRLWAVDDALLFSSVRRAIEDRYPRAKHHAGISPLIESLVGVVPGSGLIKVVGRWVVGRLLMPRS</sequence>
<dbReference type="InParanoid" id="A0A1Y2B5M7"/>
<feature type="region of interest" description="Disordered" evidence="1">
    <location>
        <begin position="207"/>
        <end position="246"/>
    </location>
</feature>
<feature type="region of interest" description="Disordered" evidence="1">
    <location>
        <begin position="365"/>
        <end position="398"/>
    </location>
</feature>
<gene>
    <name evidence="2" type="ORF">BCR39DRAFT_531021</name>
</gene>
<dbReference type="EMBL" id="MCFC01000023">
    <property type="protein sequence ID" value="ORY29787.1"/>
    <property type="molecule type" value="Genomic_DNA"/>
</dbReference>
<dbReference type="AlphaFoldDB" id="A0A1Y2B5M7"/>
<comment type="caution">
    <text evidence="2">The sequence shown here is derived from an EMBL/GenBank/DDBJ whole genome shotgun (WGS) entry which is preliminary data.</text>
</comment>
<dbReference type="STRING" id="71784.A0A1Y2B5M7"/>
<evidence type="ECO:0000256" key="1">
    <source>
        <dbReference type="SAM" id="MobiDB-lite"/>
    </source>
</evidence>
<organism evidence="2 3">
    <name type="scientific">Naematelia encephala</name>
    <dbReference type="NCBI Taxonomy" id="71784"/>
    <lineage>
        <taxon>Eukaryota</taxon>
        <taxon>Fungi</taxon>
        <taxon>Dikarya</taxon>
        <taxon>Basidiomycota</taxon>
        <taxon>Agaricomycotina</taxon>
        <taxon>Tremellomycetes</taxon>
        <taxon>Tremellales</taxon>
        <taxon>Naemateliaceae</taxon>
        <taxon>Naematelia</taxon>
    </lineage>
</organism>
<evidence type="ECO:0000313" key="2">
    <source>
        <dbReference type="EMBL" id="ORY29787.1"/>
    </source>
</evidence>
<accession>A0A1Y2B5M7</accession>
<name>A0A1Y2B5M7_9TREE</name>